<evidence type="ECO:0000313" key="3">
    <source>
        <dbReference type="Proteomes" id="UP001153712"/>
    </source>
</evidence>
<evidence type="ECO:0000313" key="2">
    <source>
        <dbReference type="EMBL" id="CAG9859351.1"/>
    </source>
</evidence>
<feature type="transmembrane region" description="Helical" evidence="1">
    <location>
        <begin position="126"/>
        <end position="153"/>
    </location>
</feature>
<feature type="transmembrane region" description="Helical" evidence="1">
    <location>
        <begin position="65"/>
        <end position="85"/>
    </location>
</feature>
<keyword evidence="1" id="KW-0812">Transmembrane</keyword>
<feature type="transmembrane region" description="Helical" evidence="1">
    <location>
        <begin position="279"/>
        <end position="298"/>
    </location>
</feature>
<feature type="transmembrane region" description="Helical" evidence="1">
    <location>
        <begin position="244"/>
        <end position="267"/>
    </location>
</feature>
<keyword evidence="1" id="KW-1133">Transmembrane helix</keyword>
<evidence type="ECO:0008006" key="4">
    <source>
        <dbReference type="Google" id="ProtNLM"/>
    </source>
</evidence>
<name>A0A9N9TNS3_PHYSR</name>
<dbReference type="OrthoDB" id="6782747at2759"/>
<proteinExistence type="predicted"/>
<accession>A0A9N9TNS3</accession>
<keyword evidence="1" id="KW-0472">Membrane</keyword>
<dbReference type="Proteomes" id="UP001153712">
    <property type="component" value="Chromosome 2"/>
</dbReference>
<keyword evidence="3" id="KW-1185">Reference proteome</keyword>
<protein>
    <recommendedName>
        <fullName evidence="4">Odorant receptor</fullName>
    </recommendedName>
</protein>
<dbReference type="EMBL" id="OU900095">
    <property type="protein sequence ID" value="CAG9859351.1"/>
    <property type="molecule type" value="Genomic_DNA"/>
</dbReference>
<feature type="transmembrane region" description="Helical" evidence="1">
    <location>
        <begin position="165"/>
        <end position="192"/>
    </location>
</feature>
<sequence>MDFTSKFHRNDDPLKYLIEMGFIGMIKNTYKTLLIITCSVVSTSGTIFGLFHTCFLSNWETCKRNLPTIGLIIIYNASFLAALTLKSKALNFISTLHEEGNCLSSIENSLHERCGVIKKIFLCLRLLWLVALLVVMMSMRTCIRYSFFIGNIIDKDFIGSYLPMFIIYSLSYAASLVVAYYALSLIAVYIYISNHIKFQFSVFNTYLFYKNSKRVKTDALVSIEIKRAVIMHQKCLRVFKSAKCLMAWFSLCLSLYTIGTSIVGIFLVTFDDCSTMELATISLLLLNFFSFSWFSYLVQNVFDEINQVYVNLIDFPWFNWNQQNKTTFLILLLKNVQPLEDKYYDIPALDFRMLLQVTRIIYSIVAFFINIRKIQ</sequence>
<evidence type="ECO:0000256" key="1">
    <source>
        <dbReference type="SAM" id="Phobius"/>
    </source>
</evidence>
<feature type="transmembrane region" description="Helical" evidence="1">
    <location>
        <begin position="33"/>
        <end position="59"/>
    </location>
</feature>
<organism evidence="2 3">
    <name type="scientific">Phyllotreta striolata</name>
    <name type="common">Striped flea beetle</name>
    <name type="synonym">Crioceris striolata</name>
    <dbReference type="NCBI Taxonomy" id="444603"/>
    <lineage>
        <taxon>Eukaryota</taxon>
        <taxon>Metazoa</taxon>
        <taxon>Ecdysozoa</taxon>
        <taxon>Arthropoda</taxon>
        <taxon>Hexapoda</taxon>
        <taxon>Insecta</taxon>
        <taxon>Pterygota</taxon>
        <taxon>Neoptera</taxon>
        <taxon>Endopterygota</taxon>
        <taxon>Coleoptera</taxon>
        <taxon>Polyphaga</taxon>
        <taxon>Cucujiformia</taxon>
        <taxon>Chrysomeloidea</taxon>
        <taxon>Chrysomelidae</taxon>
        <taxon>Galerucinae</taxon>
        <taxon>Alticini</taxon>
        <taxon>Phyllotreta</taxon>
    </lineage>
</organism>
<reference evidence="2" key="1">
    <citation type="submission" date="2022-01" db="EMBL/GenBank/DDBJ databases">
        <authorList>
            <person name="King R."/>
        </authorList>
    </citation>
    <scope>NUCLEOTIDE SEQUENCE</scope>
</reference>
<dbReference type="AlphaFoldDB" id="A0A9N9TNS3"/>
<gene>
    <name evidence="2" type="ORF">PHYEVI_LOCUS5725</name>
</gene>